<accession>A0A6V3YNE6</accession>
<dbReference type="GO" id="GO:0060170">
    <property type="term" value="C:ciliary membrane"/>
    <property type="evidence" value="ECO:0007669"/>
    <property type="project" value="TreeGrafter"/>
</dbReference>
<keyword evidence="1" id="KW-0479">Metal-binding</keyword>
<dbReference type="EMBL" id="HBKO01007082">
    <property type="protein sequence ID" value="CAE2198025.1"/>
    <property type="molecule type" value="Transcribed_RNA"/>
</dbReference>
<evidence type="ECO:0000313" key="5">
    <source>
        <dbReference type="EMBL" id="CAE2198025.1"/>
    </source>
</evidence>
<evidence type="ECO:0000259" key="4">
    <source>
        <dbReference type="PROSITE" id="PS50222"/>
    </source>
</evidence>
<dbReference type="GO" id="GO:0098797">
    <property type="term" value="C:plasma membrane protein complex"/>
    <property type="evidence" value="ECO:0007669"/>
    <property type="project" value="TreeGrafter"/>
</dbReference>
<keyword evidence="2" id="KW-0677">Repeat</keyword>
<sequence>MGKKSGRAKDNQIKKEHLLDPNGQYGLSDKFRLCLSEVFERFDEGKDGALSRDELQNFAVAANAGNNLQDDEVTQLQQFFETNSKGELTLKGFMQMYHMQTTARSSDTWKDLQRLGYLPNLEPASGPRPPQASTPPAAEKPAAAAEAPAAAAEVEAPPKPESKADNQKALIMDELRAALAAMKGQPESADAHRRVGAALKALGRDEAAARSMQQADTLEGKEAAAAVSVE</sequence>
<dbReference type="GO" id="GO:0005509">
    <property type="term" value="F:calcium ion binding"/>
    <property type="evidence" value="ECO:0007669"/>
    <property type="project" value="InterPro"/>
</dbReference>
<proteinExistence type="predicted"/>
<feature type="domain" description="EF-hand" evidence="4">
    <location>
        <begin position="30"/>
        <end position="65"/>
    </location>
</feature>
<dbReference type="PROSITE" id="PS50222">
    <property type="entry name" value="EF_HAND_2"/>
    <property type="match status" value="1"/>
</dbReference>
<dbReference type="InterPro" id="IPR002048">
    <property type="entry name" value="EF_hand_dom"/>
</dbReference>
<feature type="compositionally biased region" description="Basic and acidic residues" evidence="3">
    <location>
        <begin position="7"/>
        <end position="19"/>
    </location>
</feature>
<feature type="compositionally biased region" description="Basic and acidic residues" evidence="3">
    <location>
        <begin position="156"/>
        <end position="168"/>
    </location>
</feature>
<feature type="compositionally biased region" description="Low complexity" evidence="3">
    <location>
        <begin position="135"/>
        <end position="155"/>
    </location>
</feature>
<organism evidence="5">
    <name type="scientific">Prymnesium polylepis</name>
    <dbReference type="NCBI Taxonomy" id="72548"/>
    <lineage>
        <taxon>Eukaryota</taxon>
        <taxon>Haptista</taxon>
        <taxon>Haptophyta</taxon>
        <taxon>Prymnesiophyceae</taxon>
        <taxon>Prymnesiales</taxon>
        <taxon>Prymnesiaceae</taxon>
        <taxon>Prymnesium</taxon>
    </lineage>
</organism>
<evidence type="ECO:0000256" key="1">
    <source>
        <dbReference type="ARBA" id="ARBA00022723"/>
    </source>
</evidence>
<dbReference type="AlphaFoldDB" id="A0A6V3YNE6"/>
<gene>
    <name evidence="5" type="ORF">CPOL0286_LOCUS3379</name>
</gene>
<dbReference type="PANTHER" id="PTHR46819">
    <property type="entry name" value="EF-HAND CALCIUM-BINDING DOMAIN-CONTAINING PROTEIN 7"/>
    <property type="match status" value="1"/>
</dbReference>
<dbReference type="SUPFAM" id="SSF47473">
    <property type="entry name" value="EF-hand"/>
    <property type="match status" value="1"/>
</dbReference>
<name>A0A6V3YNE6_9EUKA</name>
<dbReference type="GO" id="GO:1903569">
    <property type="term" value="P:positive regulation of protein localization to ciliary membrane"/>
    <property type="evidence" value="ECO:0007669"/>
    <property type="project" value="TreeGrafter"/>
</dbReference>
<dbReference type="InterPro" id="IPR052266">
    <property type="entry name" value="Miro-EF-hand_domain"/>
</dbReference>
<feature type="region of interest" description="Disordered" evidence="3">
    <location>
        <begin position="118"/>
        <end position="168"/>
    </location>
</feature>
<evidence type="ECO:0000256" key="2">
    <source>
        <dbReference type="ARBA" id="ARBA00022737"/>
    </source>
</evidence>
<protein>
    <recommendedName>
        <fullName evidence="4">EF-hand domain-containing protein</fullName>
    </recommendedName>
</protein>
<dbReference type="InterPro" id="IPR011992">
    <property type="entry name" value="EF-hand-dom_pair"/>
</dbReference>
<evidence type="ECO:0000256" key="3">
    <source>
        <dbReference type="SAM" id="MobiDB-lite"/>
    </source>
</evidence>
<reference evidence="5" key="1">
    <citation type="submission" date="2021-01" db="EMBL/GenBank/DDBJ databases">
        <authorList>
            <person name="Corre E."/>
            <person name="Pelletier E."/>
            <person name="Niang G."/>
            <person name="Scheremetjew M."/>
            <person name="Finn R."/>
            <person name="Kale V."/>
            <person name="Holt S."/>
            <person name="Cochrane G."/>
            <person name="Meng A."/>
            <person name="Brown T."/>
            <person name="Cohen L."/>
        </authorList>
    </citation>
    <scope>NUCLEOTIDE SEQUENCE</scope>
    <source>
        <strain evidence="5">UIO037</strain>
    </source>
</reference>
<dbReference type="PANTHER" id="PTHR46819:SF1">
    <property type="entry name" value="EF-HAND CALCIUM-BINDING DOMAIN-CONTAINING PROTEIN 7"/>
    <property type="match status" value="1"/>
</dbReference>
<feature type="region of interest" description="Disordered" evidence="3">
    <location>
        <begin position="210"/>
        <end position="230"/>
    </location>
</feature>
<dbReference type="Pfam" id="PF13499">
    <property type="entry name" value="EF-hand_7"/>
    <property type="match status" value="1"/>
</dbReference>
<dbReference type="Gene3D" id="1.10.238.10">
    <property type="entry name" value="EF-hand"/>
    <property type="match status" value="1"/>
</dbReference>
<feature type="region of interest" description="Disordered" evidence="3">
    <location>
        <begin position="1"/>
        <end position="24"/>
    </location>
</feature>